<name>A0A4Q9Q201_9APHY</name>
<organism evidence="1 2">
    <name type="scientific">Dichomitus squalens</name>
    <dbReference type="NCBI Taxonomy" id="114155"/>
    <lineage>
        <taxon>Eukaryota</taxon>
        <taxon>Fungi</taxon>
        <taxon>Dikarya</taxon>
        <taxon>Basidiomycota</taxon>
        <taxon>Agaricomycotina</taxon>
        <taxon>Agaricomycetes</taxon>
        <taxon>Polyporales</taxon>
        <taxon>Polyporaceae</taxon>
        <taxon>Dichomitus</taxon>
    </lineage>
</organism>
<dbReference type="OMA" id="AMAVECN"/>
<sequence>MAAAKTIGDVLDSNPVDAPGTIHIYAPDFLYGFQDIVDELDLWKHRGIRGQPADLAHLLNSETGEAGVELIVFGTCETDLGFWHNDLVDAWDRRDADHKFKIVCIVHNILDTNWQRHITHWARRDAIRLLPIANHVKDSFRESFDSTADSSDLELHTAGYQYIPIDVHVPILDIPDLPIKPVHRDLVTAVIQGTLVGERRDYHRFFNDLIASLYEDAAAWGYRPLNSGASVEPDNESNIAPFRLLLVGSGGIEIPAELALIVSVHHDLSYKDFYNLVAMADMVVPAFAQFGYFRDQASSTVALATELNVPLLATDRLRRTYGYIDDARAVVTRPAAMSEVQALKALRTGNASSFLESDPAHTGVAMGEVKGVRDAVERMLEEGWIEANSEEIAV</sequence>
<evidence type="ECO:0000313" key="1">
    <source>
        <dbReference type="EMBL" id="TBU61242.1"/>
    </source>
</evidence>
<dbReference type="Proteomes" id="UP000292082">
    <property type="component" value="Unassembled WGS sequence"/>
</dbReference>
<reference evidence="1 2" key="1">
    <citation type="submission" date="2019-01" db="EMBL/GenBank/DDBJ databases">
        <title>Draft genome sequences of three monokaryotic isolates of the white-rot basidiomycete fungus Dichomitus squalens.</title>
        <authorList>
            <consortium name="DOE Joint Genome Institute"/>
            <person name="Lopez S.C."/>
            <person name="Andreopoulos B."/>
            <person name="Pangilinan J."/>
            <person name="Lipzen A."/>
            <person name="Riley R."/>
            <person name="Ahrendt S."/>
            <person name="Ng V."/>
            <person name="Barry K."/>
            <person name="Daum C."/>
            <person name="Grigoriev I.V."/>
            <person name="Hilden K.S."/>
            <person name="Makela M.R."/>
            <person name="de Vries R.P."/>
        </authorList>
    </citation>
    <scope>NUCLEOTIDE SEQUENCE [LARGE SCALE GENOMIC DNA]</scope>
    <source>
        <strain evidence="1 2">CBS 464.89</strain>
    </source>
</reference>
<proteinExistence type="predicted"/>
<gene>
    <name evidence="1" type="ORF">BD310DRAFT_813357</name>
</gene>
<keyword evidence="2" id="KW-1185">Reference proteome</keyword>
<dbReference type="EMBL" id="ML145099">
    <property type="protein sequence ID" value="TBU61242.1"/>
    <property type="molecule type" value="Genomic_DNA"/>
</dbReference>
<evidence type="ECO:0000313" key="2">
    <source>
        <dbReference type="Proteomes" id="UP000292082"/>
    </source>
</evidence>
<accession>A0A4Q9Q201</accession>
<dbReference type="AlphaFoldDB" id="A0A4Q9Q201"/>
<protein>
    <submittedName>
        <fullName evidence="1">Uncharacterized protein</fullName>
    </submittedName>
</protein>